<name>A0ABY1K498_9BACL</name>
<comment type="caution">
    <text evidence="1">The sequence shown here is derived from an EMBL/GenBank/DDBJ whole genome shotgun (WGS) entry which is preliminary data.</text>
</comment>
<proteinExistence type="predicted"/>
<accession>A0ABY1K498</accession>
<organism evidence="1 2">
    <name type="scientific">Paenibacillus macquariensis</name>
    <dbReference type="NCBI Taxonomy" id="948756"/>
    <lineage>
        <taxon>Bacteria</taxon>
        <taxon>Bacillati</taxon>
        <taxon>Bacillota</taxon>
        <taxon>Bacilli</taxon>
        <taxon>Bacillales</taxon>
        <taxon>Paenibacillaceae</taxon>
        <taxon>Paenibacillus</taxon>
    </lineage>
</organism>
<reference evidence="1 2" key="1">
    <citation type="submission" date="2017-01" db="EMBL/GenBank/DDBJ databases">
        <authorList>
            <person name="Varghese N."/>
            <person name="Submissions S."/>
        </authorList>
    </citation>
    <scope>NUCLEOTIDE SEQUENCE [LARGE SCALE GENOMIC DNA]</scope>
    <source>
        <strain evidence="1 2">ATCC 23464</strain>
    </source>
</reference>
<dbReference type="Proteomes" id="UP000186666">
    <property type="component" value="Unassembled WGS sequence"/>
</dbReference>
<evidence type="ECO:0000313" key="2">
    <source>
        <dbReference type="Proteomes" id="UP000186666"/>
    </source>
</evidence>
<dbReference type="EMBL" id="FTNK01000009">
    <property type="protein sequence ID" value="SIR23669.1"/>
    <property type="molecule type" value="Genomic_DNA"/>
</dbReference>
<evidence type="ECO:0000313" key="1">
    <source>
        <dbReference type="EMBL" id="SIR23669.1"/>
    </source>
</evidence>
<gene>
    <name evidence="1" type="ORF">SAMN05421578_10982</name>
</gene>
<sequence length="60" mass="6699">MNNMITNHKPIGIDWTARDSTKARSMRFVESLFFSNFGGGGTVILNNIIVENHESLVGPY</sequence>
<keyword evidence="2" id="KW-1185">Reference proteome</keyword>
<protein>
    <submittedName>
        <fullName evidence="1">Uncharacterized protein</fullName>
    </submittedName>
</protein>